<protein>
    <submittedName>
        <fullName evidence="2">Uncharacterized protein</fullName>
    </submittedName>
</protein>
<keyword evidence="1" id="KW-1185">Reference proteome</keyword>
<dbReference type="AlphaFoldDB" id="A0A914MHR9"/>
<evidence type="ECO:0000313" key="2">
    <source>
        <dbReference type="WBParaSite" id="Minc3s01912g27143"/>
    </source>
</evidence>
<sequence>MYKYSTTRSNQGHILLFPRVKSLATRQGPKDLAGFIEAPLTNISKATVIPIAKGATETEEVSTAHVRIVWAKIAVKINSTIAA</sequence>
<proteinExistence type="predicted"/>
<organism evidence="1 2">
    <name type="scientific">Meloidogyne incognita</name>
    <name type="common">Southern root-knot nematode worm</name>
    <name type="synonym">Oxyuris incognita</name>
    <dbReference type="NCBI Taxonomy" id="6306"/>
    <lineage>
        <taxon>Eukaryota</taxon>
        <taxon>Metazoa</taxon>
        <taxon>Ecdysozoa</taxon>
        <taxon>Nematoda</taxon>
        <taxon>Chromadorea</taxon>
        <taxon>Rhabditida</taxon>
        <taxon>Tylenchina</taxon>
        <taxon>Tylenchomorpha</taxon>
        <taxon>Tylenchoidea</taxon>
        <taxon>Meloidogynidae</taxon>
        <taxon>Meloidogyninae</taxon>
        <taxon>Meloidogyne</taxon>
        <taxon>Meloidogyne incognita group</taxon>
    </lineage>
</organism>
<dbReference type="Proteomes" id="UP000887563">
    <property type="component" value="Unplaced"/>
</dbReference>
<dbReference type="WBParaSite" id="Minc3s01912g27143">
    <property type="protein sequence ID" value="Minc3s01912g27143"/>
    <property type="gene ID" value="Minc3s01912g27143"/>
</dbReference>
<reference evidence="2" key="1">
    <citation type="submission" date="2022-11" db="UniProtKB">
        <authorList>
            <consortium name="WormBaseParasite"/>
        </authorList>
    </citation>
    <scope>IDENTIFICATION</scope>
</reference>
<evidence type="ECO:0000313" key="1">
    <source>
        <dbReference type="Proteomes" id="UP000887563"/>
    </source>
</evidence>
<accession>A0A914MHR9</accession>
<name>A0A914MHR9_MELIC</name>